<sequence>MVETSPYGTWKSAIGAADAAAAGGGPQWADVVDGQAWWADARPAEGGRITVVRGGNDGTAEEMLPAPWNARSRLHEYGGRPWLVHEGSLFFTHWDDQRVYRREPDLGEITPITPEPPVRQGVRYAGLRPGRGPEIWAVRETRTGSRRTDIRRDLVALEPGREPRTLAASHHFLTAPQLSPDGRHAAWLGWEHPAMPWDETELCVAKVSPSGAFGPHRVLAGGHGVSVCQLEWESEDSLLALLDPSGWWNLHRITLDGHARNLAPVEAELGGPLWKIGFRWFAPLGDGRYAVLKSGRLAVLDEASGTVTEVPCELTEWEPSLAISRGEAVGIAMGPDRDHAVVRVRLDDGTVTDHTDPAPPVHRAYLSKPQERIFTAPDGEKIFAYLYPPANSRYRAPDGELPPYLVNVHGGPTGRAFPVLDLDFSFFTSRGIGVVAVNYGGSTGYGRRYRERLRGQWGVVDVRDCVTVARALAAEGIADPARTAIRGGSAGGFTGALAMTTERAFAAGTIKYPIVDLTNWTRDGDETHDFESRYIEGLVGPLPETTSRYYERSPLTHAARLAGPVLFLQGLDDEICPPEQAGRFVDAVRGKGIPHAYLTFEGEQHGFRKAETMIAALEAELSFYGQVFGFTPPGVPVLDLRR</sequence>
<proteinExistence type="predicted"/>
<dbReference type="SUPFAM" id="SSF53474">
    <property type="entry name" value="alpha/beta-Hydrolases"/>
    <property type="match status" value="1"/>
</dbReference>
<dbReference type="PANTHER" id="PTHR43056:SF5">
    <property type="entry name" value="PEPTIDASE S9 PROLYL OLIGOPEPTIDASE CATALYTIC DOMAIN-CONTAINING PROTEIN"/>
    <property type="match status" value="1"/>
</dbReference>
<reference evidence="3" key="1">
    <citation type="journal article" date="2019" name="Int. J. Syst. Evol. Microbiol.">
        <title>The Global Catalogue of Microorganisms (GCM) 10K type strain sequencing project: providing services to taxonomists for standard genome sequencing and annotation.</title>
        <authorList>
            <consortium name="The Broad Institute Genomics Platform"/>
            <consortium name="The Broad Institute Genome Sequencing Center for Infectious Disease"/>
            <person name="Wu L."/>
            <person name="Ma J."/>
        </authorList>
    </citation>
    <scope>NUCLEOTIDE SEQUENCE [LARGE SCALE GENOMIC DNA]</scope>
    <source>
        <strain evidence="3">CGMCC 4.7645</strain>
    </source>
</reference>
<name>A0ABW5FNL8_9PSEU</name>
<keyword evidence="3" id="KW-1185">Reference proteome</keyword>
<comment type="caution">
    <text evidence="2">The sequence shown here is derived from an EMBL/GenBank/DDBJ whole genome shotgun (WGS) entry which is preliminary data.</text>
</comment>
<dbReference type="Gene3D" id="3.40.50.1820">
    <property type="entry name" value="alpha/beta hydrolase"/>
    <property type="match status" value="1"/>
</dbReference>
<dbReference type="Pfam" id="PF00326">
    <property type="entry name" value="Peptidase_S9"/>
    <property type="match status" value="1"/>
</dbReference>
<dbReference type="EMBL" id="JBHUKR010000004">
    <property type="protein sequence ID" value="MFD2415810.1"/>
    <property type="molecule type" value="Genomic_DNA"/>
</dbReference>
<evidence type="ECO:0000259" key="1">
    <source>
        <dbReference type="Pfam" id="PF00326"/>
    </source>
</evidence>
<protein>
    <submittedName>
        <fullName evidence="2">S9 family peptidase</fullName>
    </submittedName>
</protein>
<accession>A0ABW5FNL8</accession>
<dbReference type="InterPro" id="IPR001375">
    <property type="entry name" value="Peptidase_S9_cat"/>
</dbReference>
<dbReference type="InterPro" id="IPR050585">
    <property type="entry name" value="Xaa-Pro_dipeptidyl-ppase/CocE"/>
</dbReference>
<dbReference type="InterPro" id="IPR029058">
    <property type="entry name" value="AB_hydrolase_fold"/>
</dbReference>
<organism evidence="2 3">
    <name type="scientific">Amycolatopsis pigmentata</name>
    <dbReference type="NCBI Taxonomy" id="450801"/>
    <lineage>
        <taxon>Bacteria</taxon>
        <taxon>Bacillati</taxon>
        <taxon>Actinomycetota</taxon>
        <taxon>Actinomycetes</taxon>
        <taxon>Pseudonocardiales</taxon>
        <taxon>Pseudonocardiaceae</taxon>
        <taxon>Amycolatopsis</taxon>
    </lineage>
</organism>
<dbReference type="SUPFAM" id="SSF69322">
    <property type="entry name" value="Tricorn protease domain 2"/>
    <property type="match status" value="1"/>
</dbReference>
<feature type="domain" description="Peptidase S9 prolyl oligopeptidase catalytic" evidence="1">
    <location>
        <begin position="421"/>
        <end position="629"/>
    </location>
</feature>
<dbReference type="RefSeq" id="WP_378261948.1">
    <property type="nucleotide sequence ID" value="NZ_JBHUKR010000004.1"/>
</dbReference>
<gene>
    <name evidence="2" type="ORF">ACFSXZ_05660</name>
</gene>
<dbReference type="PANTHER" id="PTHR43056">
    <property type="entry name" value="PEPTIDASE S9 PROLYL OLIGOPEPTIDASE"/>
    <property type="match status" value="1"/>
</dbReference>
<dbReference type="Proteomes" id="UP001597417">
    <property type="component" value="Unassembled WGS sequence"/>
</dbReference>
<evidence type="ECO:0000313" key="3">
    <source>
        <dbReference type="Proteomes" id="UP001597417"/>
    </source>
</evidence>
<evidence type="ECO:0000313" key="2">
    <source>
        <dbReference type="EMBL" id="MFD2415810.1"/>
    </source>
</evidence>